<organism evidence="1 2">
    <name type="scientific">Alteromonas australica</name>
    <dbReference type="NCBI Taxonomy" id="589873"/>
    <lineage>
        <taxon>Bacteria</taxon>
        <taxon>Pseudomonadati</taxon>
        <taxon>Pseudomonadota</taxon>
        <taxon>Gammaproteobacteria</taxon>
        <taxon>Alteromonadales</taxon>
        <taxon>Alteromonadaceae</taxon>
        <taxon>Alteromonas/Salinimonas group</taxon>
        <taxon>Alteromonas</taxon>
    </lineage>
</organism>
<gene>
    <name evidence="1" type="ORF">DCW74_17090</name>
</gene>
<dbReference type="Gene3D" id="1.10.10.60">
    <property type="entry name" value="Homeodomain-like"/>
    <property type="match status" value="1"/>
</dbReference>
<accession>A0A350P819</accession>
<dbReference type="InterPro" id="IPR048683">
    <property type="entry name" value="Sf6_terminase"/>
</dbReference>
<name>A0A350P819_9ALTE</name>
<reference evidence="1 2" key="1">
    <citation type="journal article" date="2018" name="Nat. Biotechnol.">
        <title>A standardized bacterial taxonomy based on genome phylogeny substantially revises the tree of life.</title>
        <authorList>
            <person name="Parks D.H."/>
            <person name="Chuvochina M."/>
            <person name="Waite D.W."/>
            <person name="Rinke C."/>
            <person name="Skarshewski A."/>
            <person name="Chaumeil P.A."/>
            <person name="Hugenholtz P."/>
        </authorList>
    </citation>
    <scope>NUCLEOTIDE SEQUENCE [LARGE SCALE GENOMIC DNA]</scope>
    <source>
        <strain evidence="1">UBA11978</strain>
    </source>
</reference>
<sequence length="159" mass="17614">MARPHKTNSKKSPETVEQFLDYIRNGRSCAQACRQPDMPCSKTIETWVKTDSNFAAAYEQAKEDRGTYYGELVAEVALAGLQGKYKDSAMLRAAIDGLKWSAARMSPKAFGDRINVDHGAQTSYIDALRTVQDRVEGGVELHSELRAREDFEADGGAIH</sequence>
<comment type="caution">
    <text evidence="1">The sequence shown here is derived from an EMBL/GenBank/DDBJ whole genome shotgun (WGS) entry which is preliminary data.</text>
</comment>
<dbReference type="Pfam" id="PF20901">
    <property type="entry name" value="Sf6_terminase"/>
    <property type="match status" value="1"/>
</dbReference>
<evidence type="ECO:0000313" key="2">
    <source>
        <dbReference type="Proteomes" id="UP000263517"/>
    </source>
</evidence>
<evidence type="ECO:0000313" key="1">
    <source>
        <dbReference type="EMBL" id="HAW77436.1"/>
    </source>
</evidence>
<dbReference type="Proteomes" id="UP000263517">
    <property type="component" value="Unassembled WGS sequence"/>
</dbReference>
<dbReference type="AlphaFoldDB" id="A0A350P819"/>
<protein>
    <recommendedName>
        <fullName evidence="3">Terminase small subunit</fullName>
    </recommendedName>
</protein>
<proteinExistence type="predicted"/>
<evidence type="ECO:0008006" key="3">
    <source>
        <dbReference type="Google" id="ProtNLM"/>
    </source>
</evidence>
<dbReference type="EMBL" id="DNAN01000601">
    <property type="protein sequence ID" value="HAW77436.1"/>
    <property type="molecule type" value="Genomic_DNA"/>
</dbReference>